<reference evidence="1" key="1">
    <citation type="journal article" date="2014" name="Int. J. Syst. Evol. Microbiol.">
        <title>Complete genome sequence of Corynebacterium casei LMG S-19264T (=DSM 44701T), isolated from a smear-ripened cheese.</title>
        <authorList>
            <consortium name="US DOE Joint Genome Institute (JGI-PGF)"/>
            <person name="Walter F."/>
            <person name="Albersmeier A."/>
            <person name="Kalinowski J."/>
            <person name="Ruckert C."/>
        </authorList>
    </citation>
    <scope>NUCLEOTIDE SEQUENCE</scope>
    <source>
        <strain evidence="1">CCM 7905</strain>
    </source>
</reference>
<evidence type="ECO:0000313" key="2">
    <source>
        <dbReference type="Proteomes" id="UP000654257"/>
    </source>
</evidence>
<accession>A0A917G8V8</accession>
<protein>
    <submittedName>
        <fullName evidence="1">Uncharacterized protein</fullName>
    </submittedName>
</protein>
<keyword evidence="2" id="KW-1185">Reference proteome</keyword>
<evidence type="ECO:0000313" key="1">
    <source>
        <dbReference type="EMBL" id="GGG29091.1"/>
    </source>
</evidence>
<name>A0A917G8V8_9NOCA</name>
<sequence length="166" mass="17193">MAAFRDFASTTDPELTVAEMRADKSAAICNCAPNARPDTIEPLSAVTVDVAPASEARDTNERSDAVTVALAFVLEVTVPVDPPDSVRAAVELLTAVTTALGNCDAGLVRSHVPVAVDVASLRHAKTELPVEVAPDRAEHHAVGVAPLDVAACEKKAAAMIPMIMTG</sequence>
<gene>
    <name evidence="1" type="ORF">GCM10007304_48720</name>
</gene>
<dbReference type="AlphaFoldDB" id="A0A917G8V8"/>
<proteinExistence type="predicted"/>
<comment type="caution">
    <text evidence="1">The sequence shown here is derived from an EMBL/GenBank/DDBJ whole genome shotgun (WGS) entry which is preliminary data.</text>
</comment>
<dbReference type="EMBL" id="BMCU01000009">
    <property type="protein sequence ID" value="GGG29091.1"/>
    <property type="molecule type" value="Genomic_DNA"/>
</dbReference>
<dbReference type="Proteomes" id="UP000654257">
    <property type="component" value="Unassembled WGS sequence"/>
</dbReference>
<reference evidence="1" key="2">
    <citation type="submission" date="2020-09" db="EMBL/GenBank/DDBJ databases">
        <authorList>
            <person name="Sun Q."/>
            <person name="Sedlacek I."/>
        </authorList>
    </citation>
    <scope>NUCLEOTIDE SEQUENCE</scope>
    <source>
        <strain evidence="1">CCM 7905</strain>
    </source>
</reference>
<organism evidence="1 2">
    <name type="scientific">Rhodococcoides trifolii</name>
    <dbReference type="NCBI Taxonomy" id="908250"/>
    <lineage>
        <taxon>Bacteria</taxon>
        <taxon>Bacillati</taxon>
        <taxon>Actinomycetota</taxon>
        <taxon>Actinomycetes</taxon>
        <taxon>Mycobacteriales</taxon>
        <taxon>Nocardiaceae</taxon>
        <taxon>Rhodococcoides</taxon>
    </lineage>
</organism>